<feature type="non-terminal residue" evidence="1">
    <location>
        <position position="1"/>
    </location>
</feature>
<dbReference type="Proteomes" id="UP001060215">
    <property type="component" value="Chromosome 4"/>
</dbReference>
<keyword evidence="2" id="KW-1185">Reference proteome</keyword>
<evidence type="ECO:0000313" key="1">
    <source>
        <dbReference type="EMBL" id="KAI8013146.1"/>
    </source>
</evidence>
<protein>
    <submittedName>
        <fullName evidence="1">Leucine-rich repeat receptor-like protein kinase</fullName>
    </submittedName>
</protein>
<evidence type="ECO:0000313" key="2">
    <source>
        <dbReference type="Proteomes" id="UP001060215"/>
    </source>
</evidence>
<sequence length="526" mass="58299">NLQSSSLHWSVSSSNVVAYASFGEEGTEAMALLNNNPYNNWVGIGCNNVGRVTSMNFTSYGLRGTLHNFNFSFFPSLLRMDFRNNSLLGIIPPHFSNLSKLIFLDLSLNHLSETIPFEICLLSDLNFFDMSLNQISGSIPQQIGMLSSLNGLSLHSNYLTGSISASIGNLSGLSTRLFRNSNKLSGHIPSNIGNLRKLQMLSLFQNQLTGTILPELNNLTFFVVFAVSQNELIGQLPRDICFSVRLERNELTGNLSEDFGSYPTLNYIDLSYNKFYGQLLEKWGEPCDLTSFRISNINISGGIPPKLAKATHLCSSSQSKPTNRCGSTKTCSIEKLRNFHNELHGSIQSTLDGMLSLALVDIFYNQLEGPLPNIKAFQVPFEALRGNTVGMKEMELKGANNQNLFSIWSYDGKLGGFGVVYEAHLLSGQVVTVKKFEVSQVGELAHLKSFATMRMWILNGLRGSMLLKVWQMVCLISTMNNVLLDGEYVAHISDFGTARFLKPDSYYWTSFAGTIGYAAPGIYFLL</sequence>
<feature type="non-terminal residue" evidence="1">
    <location>
        <position position="526"/>
    </location>
</feature>
<reference evidence="1 2" key="1">
    <citation type="journal article" date="2022" name="Plant J.">
        <title>Chromosome-level genome of Camellia lanceoleosa provides a valuable resource for understanding genome evolution and self-incompatibility.</title>
        <authorList>
            <person name="Gong W."/>
            <person name="Xiao S."/>
            <person name="Wang L."/>
            <person name="Liao Z."/>
            <person name="Chang Y."/>
            <person name="Mo W."/>
            <person name="Hu G."/>
            <person name="Li W."/>
            <person name="Zhao G."/>
            <person name="Zhu H."/>
            <person name="Hu X."/>
            <person name="Ji K."/>
            <person name="Xiang X."/>
            <person name="Song Q."/>
            <person name="Yuan D."/>
            <person name="Jin S."/>
            <person name="Zhang L."/>
        </authorList>
    </citation>
    <scope>NUCLEOTIDE SEQUENCE [LARGE SCALE GENOMIC DNA]</scope>
    <source>
        <strain evidence="1">SQ_2022a</strain>
    </source>
</reference>
<gene>
    <name evidence="1" type="ORF">LOK49_LG05G02752</name>
</gene>
<name>A0ACC0HM58_9ERIC</name>
<accession>A0ACC0HM58</accession>
<comment type="caution">
    <text evidence="1">The sequence shown here is derived from an EMBL/GenBank/DDBJ whole genome shotgun (WGS) entry which is preliminary data.</text>
</comment>
<dbReference type="EMBL" id="CM045761">
    <property type="protein sequence ID" value="KAI8013146.1"/>
    <property type="molecule type" value="Genomic_DNA"/>
</dbReference>
<organism evidence="1 2">
    <name type="scientific">Camellia lanceoleosa</name>
    <dbReference type="NCBI Taxonomy" id="1840588"/>
    <lineage>
        <taxon>Eukaryota</taxon>
        <taxon>Viridiplantae</taxon>
        <taxon>Streptophyta</taxon>
        <taxon>Embryophyta</taxon>
        <taxon>Tracheophyta</taxon>
        <taxon>Spermatophyta</taxon>
        <taxon>Magnoliopsida</taxon>
        <taxon>eudicotyledons</taxon>
        <taxon>Gunneridae</taxon>
        <taxon>Pentapetalae</taxon>
        <taxon>asterids</taxon>
        <taxon>Ericales</taxon>
        <taxon>Theaceae</taxon>
        <taxon>Camellia</taxon>
    </lineage>
</organism>
<proteinExistence type="predicted"/>